<feature type="region of interest" description="Disordered" evidence="1">
    <location>
        <begin position="19"/>
        <end position="93"/>
    </location>
</feature>
<gene>
    <name evidence="3" type="ORF">IP91_02994</name>
</gene>
<dbReference type="Pfam" id="PF11776">
    <property type="entry name" value="RcnB"/>
    <property type="match status" value="1"/>
</dbReference>
<dbReference type="Gene3D" id="3.10.450.160">
    <property type="entry name" value="inner membrane protein cigr"/>
    <property type="match status" value="1"/>
</dbReference>
<comment type="caution">
    <text evidence="3">The sequence shown here is derived from an EMBL/GenBank/DDBJ whole genome shotgun (WGS) entry which is preliminary data.</text>
</comment>
<protein>
    <submittedName>
        <fullName evidence="3">Ni/Co efflux regulator RcnB</fullName>
    </submittedName>
</protein>
<dbReference type="Proteomes" id="UP000318431">
    <property type="component" value="Unassembled WGS sequence"/>
</dbReference>
<dbReference type="RefSeq" id="WP_145649900.1">
    <property type="nucleotide sequence ID" value="NZ_VLLB01000005.1"/>
</dbReference>
<keyword evidence="4" id="KW-1185">Reference proteome</keyword>
<dbReference type="EMBL" id="VLLB01000005">
    <property type="protein sequence ID" value="TWI64228.1"/>
    <property type="molecule type" value="Genomic_DNA"/>
</dbReference>
<name>A0A562R589_9BURK</name>
<feature type="chain" id="PRO_5022063061" evidence="2">
    <location>
        <begin position="24"/>
        <end position="143"/>
    </location>
</feature>
<feature type="signal peptide" evidence="2">
    <location>
        <begin position="1"/>
        <end position="23"/>
    </location>
</feature>
<evidence type="ECO:0000313" key="4">
    <source>
        <dbReference type="Proteomes" id="UP000318431"/>
    </source>
</evidence>
<feature type="compositionally biased region" description="Basic and acidic residues" evidence="1">
    <location>
        <begin position="23"/>
        <end position="93"/>
    </location>
</feature>
<sequence>MNHRLIQAALLAATLAGGAAVHAQDRHDRNERNERYEQRDDDRRGDRHDNRDDRRYSDGRRNDRVDYHHDGRDDRNRGAGPRHDLRKGGRLPSDYRNRQYVVDDWRGHRLSAPPRGYHWVQTGNDYVLAAVATGVIASIILGQ</sequence>
<evidence type="ECO:0000256" key="1">
    <source>
        <dbReference type="SAM" id="MobiDB-lite"/>
    </source>
</evidence>
<evidence type="ECO:0000256" key="2">
    <source>
        <dbReference type="SAM" id="SignalP"/>
    </source>
</evidence>
<accession>A0A562R589</accession>
<keyword evidence="2" id="KW-0732">Signal</keyword>
<dbReference type="AlphaFoldDB" id="A0A562R589"/>
<organism evidence="3 4">
    <name type="scientific">Pseudoduganella lurida</name>
    <dbReference type="NCBI Taxonomy" id="1036180"/>
    <lineage>
        <taxon>Bacteria</taxon>
        <taxon>Pseudomonadati</taxon>
        <taxon>Pseudomonadota</taxon>
        <taxon>Betaproteobacteria</taxon>
        <taxon>Burkholderiales</taxon>
        <taxon>Oxalobacteraceae</taxon>
        <taxon>Telluria group</taxon>
        <taxon>Pseudoduganella</taxon>
    </lineage>
</organism>
<reference evidence="3 4" key="1">
    <citation type="journal article" date="2015" name="Stand. Genomic Sci.">
        <title>Genomic Encyclopedia of Bacterial and Archaeal Type Strains, Phase III: the genomes of soil and plant-associated and newly described type strains.</title>
        <authorList>
            <person name="Whitman W.B."/>
            <person name="Woyke T."/>
            <person name="Klenk H.P."/>
            <person name="Zhou Y."/>
            <person name="Lilburn T.G."/>
            <person name="Beck B.J."/>
            <person name="De Vos P."/>
            <person name="Vandamme P."/>
            <person name="Eisen J.A."/>
            <person name="Garrity G."/>
            <person name="Hugenholtz P."/>
            <person name="Kyrpides N.C."/>
        </authorList>
    </citation>
    <scope>NUCLEOTIDE SEQUENCE [LARGE SCALE GENOMIC DNA]</scope>
    <source>
        <strain evidence="3 4">CGMCC 1.10822</strain>
    </source>
</reference>
<dbReference type="InterPro" id="IPR024572">
    <property type="entry name" value="RcnB"/>
</dbReference>
<dbReference type="OrthoDB" id="6687316at2"/>
<evidence type="ECO:0000313" key="3">
    <source>
        <dbReference type="EMBL" id="TWI64228.1"/>
    </source>
</evidence>
<proteinExistence type="predicted"/>